<accession>A0AAW6KJ65</accession>
<evidence type="ECO:0000259" key="1">
    <source>
        <dbReference type="Pfam" id="PF03190"/>
    </source>
</evidence>
<evidence type="ECO:0000313" key="3">
    <source>
        <dbReference type="Proteomes" id="UP001216709"/>
    </source>
</evidence>
<name>A0AAW6KJ65_9BACI</name>
<feature type="non-terminal residue" evidence="2">
    <location>
        <position position="81"/>
    </location>
</feature>
<comment type="caution">
    <text evidence="2">The sequence shown here is derived from an EMBL/GenBank/DDBJ whole genome shotgun (WGS) entry which is preliminary data.</text>
</comment>
<dbReference type="AlphaFoldDB" id="A0AAW6KJ65"/>
<dbReference type="PANTHER" id="PTHR42899">
    <property type="entry name" value="SPERMATOGENESIS-ASSOCIATED PROTEIN 20"/>
    <property type="match status" value="1"/>
</dbReference>
<dbReference type="InterPro" id="IPR004879">
    <property type="entry name" value="Ssp411-like_TRX"/>
</dbReference>
<reference evidence="2" key="1">
    <citation type="submission" date="2022-12" db="EMBL/GenBank/DDBJ databases">
        <title>Draft Genome Sequences of Bacillus licheniformis and Bacillus paralicheniformis strains isolated from Irish skim milk powders.</title>
        <authorList>
            <person name="Lourenco A."/>
            <person name="Li F."/>
            <person name="Geraldine D."/>
            <person name="Tobin J.T."/>
            <person name="Butler F."/>
            <person name="Jordan K."/>
            <person name="Obrien T."/>
        </authorList>
    </citation>
    <scope>NUCLEOTIDE SEQUENCE</scope>
    <source>
        <strain evidence="2">3370</strain>
    </source>
</reference>
<feature type="non-terminal residue" evidence="2">
    <location>
        <position position="1"/>
    </location>
</feature>
<proteinExistence type="predicted"/>
<sequence length="81" mass="9569">PYLLQHAHNPVDWYPWGEEAFEKAKHENKPVLVSIGYSTCHWCHVMAHESFEDEEVAKLLNEKFVSIKVDREERPDVDSIY</sequence>
<dbReference type="PANTHER" id="PTHR42899:SF1">
    <property type="entry name" value="SPERMATOGENESIS-ASSOCIATED PROTEIN 20"/>
    <property type="match status" value="1"/>
</dbReference>
<dbReference type="EMBL" id="JARAFO010001026">
    <property type="protein sequence ID" value="MDE1455999.1"/>
    <property type="molecule type" value="Genomic_DNA"/>
</dbReference>
<dbReference type="Gene3D" id="3.40.30.10">
    <property type="entry name" value="Glutaredoxin"/>
    <property type="match status" value="1"/>
</dbReference>
<protein>
    <submittedName>
        <fullName evidence="2">DUF255 domain-containing protein</fullName>
    </submittedName>
</protein>
<dbReference type="SUPFAM" id="SSF52833">
    <property type="entry name" value="Thioredoxin-like"/>
    <property type="match status" value="1"/>
</dbReference>
<dbReference type="InterPro" id="IPR036249">
    <property type="entry name" value="Thioredoxin-like_sf"/>
</dbReference>
<dbReference type="Pfam" id="PF03190">
    <property type="entry name" value="Thioredox_DsbH"/>
    <property type="match status" value="1"/>
</dbReference>
<organism evidence="2 3">
    <name type="scientific">Bacillus paralicheniformis</name>
    <dbReference type="NCBI Taxonomy" id="1648923"/>
    <lineage>
        <taxon>Bacteria</taxon>
        <taxon>Bacillati</taxon>
        <taxon>Bacillota</taxon>
        <taxon>Bacilli</taxon>
        <taxon>Bacillales</taxon>
        <taxon>Bacillaceae</taxon>
        <taxon>Bacillus</taxon>
    </lineage>
</organism>
<gene>
    <name evidence="2" type="ORF">PVN32_28275</name>
</gene>
<feature type="domain" description="Spermatogenesis-associated protein 20-like TRX" evidence="1">
    <location>
        <begin position="1"/>
        <end position="81"/>
    </location>
</feature>
<evidence type="ECO:0000313" key="2">
    <source>
        <dbReference type="EMBL" id="MDE1455999.1"/>
    </source>
</evidence>
<dbReference type="InterPro" id="IPR024705">
    <property type="entry name" value="Ssp411"/>
</dbReference>
<dbReference type="Proteomes" id="UP001216709">
    <property type="component" value="Unassembled WGS sequence"/>
</dbReference>
<dbReference type="RefSeq" id="WP_274686347.1">
    <property type="nucleotide sequence ID" value="NZ_JARAFO010001026.1"/>
</dbReference>